<dbReference type="Proteomes" id="UP000256345">
    <property type="component" value="Unassembled WGS sequence"/>
</dbReference>
<comment type="caution">
    <text evidence="2">The sequence shown here is derived from an EMBL/GenBank/DDBJ whole genome shotgun (WGS) entry which is preliminary data.</text>
</comment>
<reference evidence="2 3" key="1">
    <citation type="submission" date="2018-08" db="EMBL/GenBank/DDBJ databases">
        <title>Genomic Encyclopedia of Archaeal and Bacterial Type Strains, Phase II (KMG-II): from individual species to whole genera.</title>
        <authorList>
            <person name="Goeker M."/>
        </authorList>
    </citation>
    <scope>NUCLEOTIDE SEQUENCE [LARGE SCALE GENOMIC DNA]</scope>
    <source>
        <strain evidence="2 3">DSM 2261</strain>
    </source>
</reference>
<protein>
    <recommendedName>
        <fullName evidence="4">Lipoprotein</fullName>
    </recommendedName>
</protein>
<dbReference type="EMBL" id="QUMU01000004">
    <property type="protein sequence ID" value="REG32810.1"/>
    <property type="molecule type" value="Genomic_DNA"/>
</dbReference>
<dbReference type="RefSeq" id="WP_147332841.1">
    <property type="nucleotide sequence ID" value="NZ_CP011509.1"/>
</dbReference>
<accession>A0ABX9K437</accession>
<organism evidence="2 3">
    <name type="scientific">Archangium gephyra</name>
    <dbReference type="NCBI Taxonomy" id="48"/>
    <lineage>
        <taxon>Bacteria</taxon>
        <taxon>Pseudomonadati</taxon>
        <taxon>Myxococcota</taxon>
        <taxon>Myxococcia</taxon>
        <taxon>Myxococcales</taxon>
        <taxon>Cystobacterineae</taxon>
        <taxon>Archangiaceae</taxon>
        <taxon>Archangium</taxon>
    </lineage>
</organism>
<keyword evidence="3" id="KW-1185">Reference proteome</keyword>
<gene>
    <name evidence="2" type="ORF">ATI61_104100</name>
</gene>
<evidence type="ECO:0000313" key="2">
    <source>
        <dbReference type="EMBL" id="REG32810.1"/>
    </source>
</evidence>
<name>A0ABX9K437_9BACT</name>
<dbReference type="PROSITE" id="PS51257">
    <property type="entry name" value="PROKAR_LIPOPROTEIN"/>
    <property type="match status" value="1"/>
</dbReference>
<sequence length="302" mass="32114">MRLLNLGACVLALVVVACGGETVTVDPQEAGTLQLPLSTPGADGKVYRLVGATFHITGTQTVTVSDTAADTVQTTLQAGSYTIELASGWTMERADAPGVAVPATLRSPNPLPFFVKKNETTQVRFLFKLPGEGTADVGIHVDSGGWFAGTLRFDVLDGDFGPMNPYSGLVGTSVPFVLSFESFTVTHDSWDKTTHMETGPATLQFGGAPSEQLERVAASLKGRPFFFSLRLDSSGKAFLMGSSLYNPESSLQFEILSSFESFTAVLDSDGYPVFSPIAFEAGARIRDPYYGVWALADVDASP</sequence>
<feature type="signal peptide" evidence="1">
    <location>
        <begin position="1"/>
        <end position="19"/>
    </location>
</feature>
<proteinExistence type="predicted"/>
<evidence type="ECO:0008006" key="4">
    <source>
        <dbReference type="Google" id="ProtNLM"/>
    </source>
</evidence>
<keyword evidence="1" id="KW-0732">Signal</keyword>
<evidence type="ECO:0000256" key="1">
    <source>
        <dbReference type="SAM" id="SignalP"/>
    </source>
</evidence>
<feature type="chain" id="PRO_5047388795" description="Lipoprotein" evidence="1">
    <location>
        <begin position="20"/>
        <end position="302"/>
    </location>
</feature>
<evidence type="ECO:0000313" key="3">
    <source>
        <dbReference type="Proteomes" id="UP000256345"/>
    </source>
</evidence>